<gene>
    <name evidence="2" type="ORF">DTER00134_LOCUS4753</name>
</gene>
<organism evidence="2">
    <name type="scientific">Dunaliella tertiolecta</name>
    <name type="common">Green alga</name>
    <dbReference type="NCBI Taxonomy" id="3047"/>
    <lineage>
        <taxon>Eukaryota</taxon>
        <taxon>Viridiplantae</taxon>
        <taxon>Chlorophyta</taxon>
        <taxon>core chlorophytes</taxon>
        <taxon>Chlorophyceae</taxon>
        <taxon>CS clade</taxon>
        <taxon>Chlamydomonadales</taxon>
        <taxon>Dunaliellaceae</taxon>
        <taxon>Dunaliella</taxon>
    </lineage>
</organism>
<protein>
    <recommendedName>
        <fullName evidence="3">BZIP domain-containing protein</fullName>
    </recommendedName>
</protein>
<accession>A0A7S3QQ18</accession>
<dbReference type="AlphaFoldDB" id="A0A7S3QQ18"/>
<reference evidence="2" key="1">
    <citation type="submission" date="2021-01" db="EMBL/GenBank/DDBJ databases">
        <authorList>
            <person name="Corre E."/>
            <person name="Pelletier E."/>
            <person name="Niang G."/>
            <person name="Scheremetjew M."/>
            <person name="Finn R."/>
            <person name="Kale V."/>
            <person name="Holt S."/>
            <person name="Cochrane G."/>
            <person name="Meng A."/>
            <person name="Brown T."/>
            <person name="Cohen L."/>
        </authorList>
    </citation>
    <scope>NUCLEOTIDE SEQUENCE</scope>
    <source>
        <strain evidence="2">CCMP1320</strain>
    </source>
</reference>
<proteinExistence type="predicted"/>
<dbReference type="CDD" id="cd14686">
    <property type="entry name" value="bZIP"/>
    <property type="match status" value="1"/>
</dbReference>
<feature type="compositionally biased region" description="Low complexity" evidence="1">
    <location>
        <begin position="110"/>
        <end position="128"/>
    </location>
</feature>
<evidence type="ECO:0008006" key="3">
    <source>
        <dbReference type="Google" id="ProtNLM"/>
    </source>
</evidence>
<sequence length="437" mass="49237">MDGFDDDLLQRVFHDWAAAEPPGSGGALGKRKHVPADGENECQLTDVHKRWRMRQKLKAKDLADELQAKQMMHDALQAENMVLLRKVKVLESVLTMRENKLRQLSLEKAQQQQQQQQQQGESETQGQSPLQPESCPVHQPIMQPHRIAQHQLGKQQQEQQFSLAGGEQALLPDPPAYGKELSLQNIPPVAMWDQRWMRRMKQVTPTEWRRLWLEFMRESSMFALGAEAHGYGSVAYDQLTQVVQTYFGILDQITLMTPAVYYDSLYVNIATGCPEIPPVRHWEAVAKAVAQVADAPPSRPCPAIFEEDETQKDAREVPHKQKVQECLAALELFDDRMSSVLQERAQLATSIQSYLHQDRHSTPKHAAAGDSLMAGVPLANWAAMLAANVDAEQNAHNCMSDYLCARVLSPLQLVRAVAASYPFIPDVTAIVRSVKNW</sequence>
<evidence type="ECO:0000256" key="1">
    <source>
        <dbReference type="SAM" id="MobiDB-lite"/>
    </source>
</evidence>
<name>A0A7S3QQ18_DUNTE</name>
<feature type="region of interest" description="Disordered" evidence="1">
    <location>
        <begin position="106"/>
        <end position="138"/>
    </location>
</feature>
<evidence type="ECO:0000313" key="2">
    <source>
        <dbReference type="EMBL" id="CAE0489682.1"/>
    </source>
</evidence>
<dbReference type="EMBL" id="HBIP01008675">
    <property type="protein sequence ID" value="CAE0489682.1"/>
    <property type="molecule type" value="Transcribed_RNA"/>
</dbReference>